<dbReference type="RefSeq" id="WP_134673250.1">
    <property type="nucleotide sequence ID" value="NZ_SPUH01000001.1"/>
</dbReference>
<keyword evidence="5" id="KW-0732">Signal</keyword>
<feature type="chain" id="PRO_5021388670" description="diguanylate cyclase" evidence="5">
    <location>
        <begin position="18"/>
        <end position="607"/>
    </location>
</feature>
<comment type="caution">
    <text evidence="7">The sequence shown here is derived from an EMBL/GenBank/DDBJ whole genome shotgun (WGS) entry which is preliminary data.</text>
</comment>
<proteinExistence type="predicted"/>
<dbReference type="InterPro" id="IPR000160">
    <property type="entry name" value="GGDEF_dom"/>
</dbReference>
<feature type="signal peptide" evidence="5">
    <location>
        <begin position="1"/>
        <end position="17"/>
    </location>
</feature>
<dbReference type="FunFam" id="3.30.70.270:FF:000001">
    <property type="entry name" value="Diguanylate cyclase domain protein"/>
    <property type="match status" value="1"/>
</dbReference>
<dbReference type="CDD" id="cd01949">
    <property type="entry name" value="GGDEF"/>
    <property type="match status" value="1"/>
</dbReference>
<dbReference type="GO" id="GO:0005886">
    <property type="term" value="C:plasma membrane"/>
    <property type="evidence" value="ECO:0007669"/>
    <property type="project" value="TreeGrafter"/>
</dbReference>
<comment type="cofactor">
    <cofactor evidence="1">
        <name>Mg(2+)</name>
        <dbReference type="ChEBI" id="CHEBI:18420"/>
    </cofactor>
</comment>
<keyword evidence="4" id="KW-0812">Transmembrane</keyword>
<dbReference type="NCBIfam" id="TIGR00254">
    <property type="entry name" value="GGDEF"/>
    <property type="match status" value="1"/>
</dbReference>
<dbReference type="SMART" id="SM00267">
    <property type="entry name" value="GGDEF"/>
    <property type="match status" value="1"/>
</dbReference>
<dbReference type="InterPro" id="IPR050469">
    <property type="entry name" value="Diguanylate_Cyclase"/>
</dbReference>
<accession>A0A4Z1R5Q0</accession>
<protein>
    <recommendedName>
        <fullName evidence="2">diguanylate cyclase</fullName>
        <ecNumber evidence="2">2.7.7.65</ecNumber>
    </recommendedName>
</protein>
<dbReference type="PROSITE" id="PS50887">
    <property type="entry name" value="GGDEF"/>
    <property type="match status" value="1"/>
</dbReference>
<evidence type="ECO:0000256" key="1">
    <source>
        <dbReference type="ARBA" id="ARBA00001946"/>
    </source>
</evidence>
<dbReference type="EMBL" id="SPUH01000001">
    <property type="protein sequence ID" value="TKS53865.1"/>
    <property type="molecule type" value="Genomic_DNA"/>
</dbReference>
<reference evidence="7 8" key="1">
    <citation type="submission" date="2019-01" db="EMBL/GenBank/DDBJ databases">
        <authorList>
            <person name="Zhang S."/>
        </authorList>
    </citation>
    <scope>NUCLEOTIDE SEQUENCE [LARGE SCALE GENOMIC DNA]</scope>
    <source>
        <strain evidence="7 8">1626</strain>
    </source>
</reference>
<name>A0A4Z1R5Q0_9GAMM</name>
<dbReference type="Gene3D" id="3.30.70.270">
    <property type="match status" value="1"/>
</dbReference>
<dbReference type="InterPro" id="IPR029787">
    <property type="entry name" value="Nucleotide_cyclase"/>
</dbReference>
<evidence type="ECO:0000256" key="3">
    <source>
        <dbReference type="ARBA" id="ARBA00034247"/>
    </source>
</evidence>
<feature type="transmembrane region" description="Helical" evidence="4">
    <location>
        <begin position="380"/>
        <end position="400"/>
    </location>
</feature>
<evidence type="ECO:0000313" key="7">
    <source>
        <dbReference type="EMBL" id="TKS53865.1"/>
    </source>
</evidence>
<evidence type="ECO:0000256" key="5">
    <source>
        <dbReference type="SAM" id="SignalP"/>
    </source>
</evidence>
<evidence type="ECO:0000313" key="8">
    <source>
        <dbReference type="Proteomes" id="UP000298681"/>
    </source>
</evidence>
<dbReference type="Proteomes" id="UP000298681">
    <property type="component" value="Unassembled WGS sequence"/>
</dbReference>
<evidence type="ECO:0000259" key="6">
    <source>
        <dbReference type="PROSITE" id="PS50887"/>
    </source>
</evidence>
<dbReference type="EC" id="2.7.7.65" evidence="2"/>
<dbReference type="Pfam" id="PF00990">
    <property type="entry name" value="GGDEF"/>
    <property type="match status" value="1"/>
</dbReference>
<gene>
    <name evidence="7" type="ORF">E4582_03135</name>
</gene>
<feature type="domain" description="GGDEF" evidence="6">
    <location>
        <begin position="443"/>
        <end position="576"/>
    </location>
</feature>
<keyword evidence="4" id="KW-0472">Membrane</keyword>
<dbReference type="PANTHER" id="PTHR45138:SF9">
    <property type="entry name" value="DIGUANYLATE CYCLASE DGCM-RELATED"/>
    <property type="match status" value="1"/>
</dbReference>
<dbReference type="SUPFAM" id="SSF55073">
    <property type="entry name" value="Nucleotide cyclase"/>
    <property type="match status" value="1"/>
</dbReference>
<sequence length="607" mass="66765">MLSALCLLLAVPIVAVATDAAAEGVDEVEALLVEAGSVKTSDVARFQQLLGELDTRAGDATPEQRHRLQILRAYRHALLGESGPAVDLLGGVLGESRVPDIRFEAGGLLSNIHAANRRFEDSLRILEEILPLVDRIKDLETRHRGLLNAGVVYNQVGEYRIGRQLAQAVVDSHPDPRNACAAENLVAEASLGLEEDVDEPRLRANIAHCDALNERVFAAFARAHLARWLAASDRVDQAIRLLEGYLATVEETRYPFLQGVYHALLAEYRLREGAQAQAEAHAVVAVERTRGIGNIEPLVSAYGTLYRIASQRGDAEATLLAYKAFVDAERRHLNDVKSREMAYQIVRHQSQQQSQQIELLNQKNALLELDQSNTRQRARLWLVVAGLLAFLLATTAYWAFTTKRLQMRLRRLAELDPLTGVSNRHHFSEKAGRVLASCKQDHRVVALLTFDLDHFKQVNDRYGHAAGDWVLQQVAKACAELCGPGDCIGRLGGEEFAMLLPGCDAATGRQLAEDALDRLAAIDTDGRGYEVRIAASFGITDTTLSGYDLTRLMSHGDRAMYAAKRAGRARVAVFDEDNVRALTPRSSGLDGPAELRLAGDERRTFPA</sequence>
<keyword evidence="8" id="KW-1185">Reference proteome</keyword>
<organism evidence="7 8">
    <name type="scientific">Luteimonas yindakuii</name>
    <dbReference type="NCBI Taxonomy" id="2565782"/>
    <lineage>
        <taxon>Bacteria</taxon>
        <taxon>Pseudomonadati</taxon>
        <taxon>Pseudomonadota</taxon>
        <taxon>Gammaproteobacteria</taxon>
        <taxon>Lysobacterales</taxon>
        <taxon>Lysobacteraceae</taxon>
        <taxon>Luteimonas</taxon>
    </lineage>
</organism>
<dbReference type="AlphaFoldDB" id="A0A4Z1R5Q0"/>
<dbReference type="InterPro" id="IPR043128">
    <property type="entry name" value="Rev_trsase/Diguanyl_cyclase"/>
</dbReference>
<keyword evidence="4" id="KW-1133">Transmembrane helix</keyword>
<evidence type="ECO:0000256" key="2">
    <source>
        <dbReference type="ARBA" id="ARBA00012528"/>
    </source>
</evidence>
<dbReference type="GO" id="GO:0043709">
    <property type="term" value="P:cell adhesion involved in single-species biofilm formation"/>
    <property type="evidence" value="ECO:0007669"/>
    <property type="project" value="TreeGrafter"/>
</dbReference>
<dbReference type="GO" id="GO:0052621">
    <property type="term" value="F:diguanylate cyclase activity"/>
    <property type="evidence" value="ECO:0007669"/>
    <property type="project" value="UniProtKB-EC"/>
</dbReference>
<dbReference type="PANTHER" id="PTHR45138">
    <property type="entry name" value="REGULATORY COMPONENTS OF SENSORY TRANSDUCTION SYSTEM"/>
    <property type="match status" value="1"/>
</dbReference>
<evidence type="ECO:0000256" key="4">
    <source>
        <dbReference type="SAM" id="Phobius"/>
    </source>
</evidence>
<dbReference type="GO" id="GO:1902201">
    <property type="term" value="P:negative regulation of bacterial-type flagellum-dependent cell motility"/>
    <property type="evidence" value="ECO:0007669"/>
    <property type="project" value="TreeGrafter"/>
</dbReference>
<comment type="catalytic activity">
    <reaction evidence="3">
        <text>2 GTP = 3',3'-c-di-GMP + 2 diphosphate</text>
        <dbReference type="Rhea" id="RHEA:24898"/>
        <dbReference type="ChEBI" id="CHEBI:33019"/>
        <dbReference type="ChEBI" id="CHEBI:37565"/>
        <dbReference type="ChEBI" id="CHEBI:58805"/>
        <dbReference type="EC" id="2.7.7.65"/>
    </reaction>
</comment>